<feature type="active site" description="Proton acceptor" evidence="7">
    <location>
        <position position="383"/>
    </location>
</feature>
<keyword evidence="11" id="KW-0732">Signal</keyword>
<dbReference type="InterPro" id="IPR015798">
    <property type="entry name" value="Cu_amine_oxidase_C"/>
</dbReference>
<keyword evidence="3 9" id="KW-0479">Metal-binding</keyword>
<dbReference type="OrthoDB" id="3341590at2759"/>
<dbReference type="Pfam" id="PF02727">
    <property type="entry name" value="Cu_amine_oxidN2"/>
    <property type="match status" value="1"/>
</dbReference>
<dbReference type="Pfam" id="PF01179">
    <property type="entry name" value="Cu_amine_oxid"/>
    <property type="match status" value="1"/>
</dbReference>
<keyword evidence="6 9" id="KW-0186">Copper</keyword>
<sequence length="777" mass="87252">MVRLTLGLLALAAIVCDSTVSAILPNPNRRIRRQASNCSTPVDPAIKAPKPNPWLPFSRNETATLLEWLHAPAQGLNLTVYANFTPWDNRVGVTELLIPNKTDVLNYLEGGPAPVRYARVELYFGATENPYTEDYIVGPIPVSEATTINPLNFIYNKGNGKSPVYAADYQLLIQWAESIGTQISDIMLDILGTDLNTSRIIASDPKQEDGRTILWAQYGLYPTSEYDSGSILPQGLFLKTDITGRKPEEWKLLNIFYDNILYDGVDEFRKAWETPGFNKLTKQVDGNWTHTGRSSTGESIPLDERAPPISIQPEGQRFSVDKDENYVKWMDFEFYTGFSRDLGVTLYNIKYKGKRIIYELGLQEAIAHYAGNDPMQSRTAYLDSYYGFGPYVFELLPGYDCPTYSTFLKTSYSEAGYSFTNKDSICLFEQDAGYPLQRHTSRDFITVTKNTVFTLRFVSTVGNYDYNFDYNFYLDGSIEVKVRASGYIQAAFYANNEDYGYKIHDAISGSMHDHVLNFKADIDVLGVKNTFEKVAIVSDTVDYVWSPIPRNTMRLERSFVENEDDGKINWPTNSAAMYVVVNTDEPNIYGEYPGYRILPGSGSPIHLTIQNSSNLLNSAEFGTHHLYVTKQKDTEPRSAAAANSMDLGDPLVNFGNFFDSESLVQEDIVVWFNLGMHHVPHTGDLPNTVFTTGQSSVFLSPHNYLLGDPSRFTSQQVEVRFTPGVDNSAVVKDAPSTPKCLVVDMSPMFPDFSTYQGGEQTRKFPYTDEVDPNASDP</sequence>
<comment type="cofactor">
    <cofactor evidence="1">
        <name>Cu cation</name>
        <dbReference type="ChEBI" id="CHEBI:23378"/>
    </cofactor>
</comment>
<dbReference type="Pfam" id="PF09248">
    <property type="entry name" value="DUF1965"/>
    <property type="match status" value="1"/>
</dbReference>
<evidence type="ECO:0000256" key="1">
    <source>
        <dbReference type="ARBA" id="ARBA00001935"/>
    </source>
</evidence>
<dbReference type="Gene3D" id="3.10.450.40">
    <property type="match status" value="2"/>
</dbReference>
<evidence type="ECO:0000256" key="3">
    <source>
        <dbReference type="ARBA" id="ARBA00022723"/>
    </source>
</evidence>
<dbReference type="PANTHER" id="PTHR10638:SF20">
    <property type="entry name" value="AMINE OXIDASE"/>
    <property type="match status" value="1"/>
</dbReference>
<dbReference type="GO" id="GO:0009308">
    <property type="term" value="P:amine metabolic process"/>
    <property type="evidence" value="ECO:0007669"/>
    <property type="project" value="UniProtKB-UniRule"/>
</dbReference>
<dbReference type="AlphaFoldDB" id="A0A3N4KTJ8"/>
<feature type="active site" description="Schiff-base intermediate with substrate; via topaquinone" evidence="7">
    <location>
        <position position="464"/>
    </location>
</feature>
<dbReference type="EC" id="1.4.3.-" evidence="9"/>
<evidence type="ECO:0000256" key="9">
    <source>
        <dbReference type="RuleBase" id="RU000672"/>
    </source>
</evidence>
<keyword evidence="4 7" id="KW-0801">TPQ</keyword>
<feature type="domain" description="DUF1965" evidence="14">
    <location>
        <begin position="230"/>
        <end position="294"/>
    </location>
</feature>
<dbReference type="PANTHER" id="PTHR10638">
    <property type="entry name" value="COPPER AMINE OXIDASE"/>
    <property type="match status" value="1"/>
</dbReference>
<keyword evidence="5 9" id="KW-0560">Oxidoreductase</keyword>
<dbReference type="GO" id="GO:0005886">
    <property type="term" value="C:plasma membrane"/>
    <property type="evidence" value="ECO:0007669"/>
    <property type="project" value="TreeGrafter"/>
</dbReference>
<keyword evidence="16" id="KW-1185">Reference proteome</keyword>
<protein>
    <recommendedName>
        <fullName evidence="9">Amine oxidase</fullName>
        <ecNumber evidence="9">1.4.3.-</ecNumber>
    </recommendedName>
</protein>
<comment type="PTM">
    <text evidence="8 9">Topaquinone (TPQ) is generated by copper-dependent autoxidation of a specific tyrosyl residue.</text>
</comment>
<name>A0A3N4KTJ8_9PEZI</name>
<evidence type="ECO:0000256" key="7">
    <source>
        <dbReference type="PIRSR" id="PIRSR600269-50"/>
    </source>
</evidence>
<feature type="chain" id="PRO_5018157026" description="Amine oxidase" evidence="11">
    <location>
        <begin position="23"/>
        <end position="777"/>
    </location>
</feature>
<feature type="signal peptide" evidence="11">
    <location>
        <begin position="1"/>
        <end position="22"/>
    </location>
</feature>
<dbReference type="GO" id="GO:0048038">
    <property type="term" value="F:quinone binding"/>
    <property type="evidence" value="ECO:0007669"/>
    <property type="project" value="InterPro"/>
</dbReference>
<evidence type="ECO:0000313" key="16">
    <source>
        <dbReference type="Proteomes" id="UP000277580"/>
    </source>
</evidence>
<dbReference type="STRING" id="1392247.A0A3N4KTJ8"/>
<dbReference type="Gene3D" id="2.70.98.20">
    <property type="entry name" value="Copper amine oxidase, catalytic domain"/>
    <property type="match status" value="1"/>
</dbReference>
<gene>
    <name evidence="15" type="ORF">P167DRAFT_558220</name>
</gene>
<dbReference type="GO" id="GO:0008131">
    <property type="term" value="F:primary methylamine oxidase activity"/>
    <property type="evidence" value="ECO:0007669"/>
    <property type="project" value="InterPro"/>
</dbReference>
<proteinExistence type="inferred from homology"/>
<dbReference type="PRINTS" id="PR00766">
    <property type="entry name" value="CUDAOXIDASE"/>
</dbReference>
<feature type="domain" description="Copper amine oxidase catalytic" evidence="12">
    <location>
        <begin position="310"/>
        <end position="710"/>
    </location>
</feature>
<dbReference type="FunFam" id="2.70.98.20:FF:000002">
    <property type="entry name" value="Amine oxidase"/>
    <property type="match status" value="1"/>
</dbReference>
<evidence type="ECO:0000256" key="11">
    <source>
        <dbReference type="SAM" id="SignalP"/>
    </source>
</evidence>
<dbReference type="SUPFAM" id="SSF54416">
    <property type="entry name" value="Amine oxidase N-terminal region"/>
    <property type="match status" value="2"/>
</dbReference>
<accession>A0A3N4KTJ8</accession>
<dbReference type="InterPro" id="IPR015328">
    <property type="entry name" value="DUF1965"/>
</dbReference>
<evidence type="ECO:0000256" key="5">
    <source>
        <dbReference type="ARBA" id="ARBA00023002"/>
    </source>
</evidence>
<feature type="region of interest" description="Disordered" evidence="10">
    <location>
        <begin position="758"/>
        <end position="777"/>
    </location>
</feature>
<dbReference type="InterPro" id="IPR015800">
    <property type="entry name" value="Cu_amine_oxidase_N2"/>
</dbReference>
<evidence type="ECO:0000256" key="4">
    <source>
        <dbReference type="ARBA" id="ARBA00022772"/>
    </source>
</evidence>
<dbReference type="SUPFAM" id="SSF49998">
    <property type="entry name" value="Amine oxidase catalytic domain"/>
    <property type="match status" value="1"/>
</dbReference>
<comment type="cofactor">
    <cofactor evidence="9">
        <name>Cu cation</name>
        <dbReference type="ChEBI" id="CHEBI:23378"/>
    </cofactor>
    <text evidence="9">Contains 1 topaquinone per subunit.</text>
</comment>
<evidence type="ECO:0000256" key="2">
    <source>
        <dbReference type="ARBA" id="ARBA00007983"/>
    </source>
</evidence>
<feature type="domain" description="Copper amine oxidase N2-terminal" evidence="13">
    <location>
        <begin position="78"/>
        <end position="143"/>
    </location>
</feature>
<feature type="modified residue" description="2',4',5'-topaquinone" evidence="8">
    <location>
        <position position="464"/>
    </location>
</feature>
<evidence type="ECO:0000259" key="14">
    <source>
        <dbReference type="Pfam" id="PF09248"/>
    </source>
</evidence>
<evidence type="ECO:0000259" key="13">
    <source>
        <dbReference type="Pfam" id="PF02727"/>
    </source>
</evidence>
<dbReference type="Proteomes" id="UP000277580">
    <property type="component" value="Unassembled WGS sequence"/>
</dbReference>
<evidence type="ECO:0000313" key="15">
    <source>
        <dbReference type="EMBL" id="RPB13836.1"/>
    </source>
</evidence>
<evidence type="ECO:0000256" key="6">
    <source>
        <dbReference type="ARBA" id="ARBA00023008"/>
    </source>
</evidence>
<organism evidence="15 16">
    <name type="scientific">Morchella conica CCBAS932</name>
    <dbReference type="NCBI Taxonomy" id="1392247"/>
    <lineage>
        <taxon>Eukaryota</taxon>
        <taxon>Fungi</taxon>
        <taxon>Dikarya</taxon>
        <taxon>Ascomycota</taxon>
        <taxon>Pezizomycotina</taxon>
        <taxon>Pezizomycetes</taxon>
        <taxon>Pezizales</taxon>
        <taxon>Morchellaceae</taxon>
        <taxon>Morchella</taxon>
    </lineage>
</organism>
<evidence type="ECO:0000256" key="10">
    <source>
        <dbReference type="SAM" id="MobiDB-lite"/>
    </source>
</evidence>
<dbReference type="GO" id="GO:0005507">
    <property type="term" value="F:copper ion binding"/>
    <property type="evidence" value="ECO:0007669"/>
    <property type="project" value="InterPro"/>
</dbReference>
<evidence type="ECO:0000256" key="8">
    <source>
        <dbReference type="PIRSR" id="PIRSR600269-51"/>
    </source>
</evidence>
<dbReference type="InterPro" id="IPR000269">
    <property type="entry name" value="Cu_amine_oxidase"/>
</dbReference>
<dbReference type="InterPro" id="IPR036460">
    <property type="entry name" value="Cu_amine_oxidase_C_sf"/>
</dbReference>
<dbReference type="EMBL" id="ML119121">
    <property type="protein sequence ID" value="RPB13836.1"/>
    <property type="molecule type" value="Genomic_DNA"/>
</dbReference>
<dbReference type="InParanoid" id="A0A3N4KTJ8"/>
<reference evidence="15 16" key="1">
    <citation type="journal article" date="2018" name="Nat. Ecol. Evol.">
        <title>Pezizomycetes genomes reveal the molecular basis of ectomycorrhizal truffle lifestyle.</title>
        <authorList>
            <person name="Murat C."/>
            <person name="Payen T."/>
            <person name="Noel B."/>
            <person name="Kuo A."/>
            <person name="Morin E."/>
            <person name="Chen J."/>
            <person name="Kohler A."/>
            <person name="Krizsan K."/>
            <person name="Balestrini R."/>
            <person name="Da Silva C."/>
            <person name="Montanini B."/>
            <person name="Hainaut M."/>
            <person name="Levati E."/>
            <person name="Barry K.W."/>
            <person name="Belfiori B."/>
            <person name="Cichocki N."/>
            <person name="Clum A."/>
            <person name="Dockter R.B."/>
            <person name="Fauchery L."/>
            <person name="Guy J."/>
            <person name="Iotti M."/>
            <person name="Le Tacon F."/>
            <person name="Lindquist E.A."/>
            <person name="Lipzen A."/>
            <person name="Malagnac F."/>
            <person name="Mello A."/>
            <person name="Molinier V."/>
            <person name="Miyauchi S."/>
            <person name="Poulain J."/>
            <person name="Riccioni C."/>
            <person name="Rubini A."/>
            <person name="Sitrit Y."/>
            <person name="Splivallo R."/>
            <person name="Traeger S."/>
            <person name="Wang M."/>
            <person name="Zifcakova L."/>
            <person name="Wipf D."/>
            <person name="Zambonelli A."/>
            <person name="Paolocci F."/>
            <person name="Nowrousian M."/>
            <person name="Ottonello S."/>
            <person name="Baldrian P."/>
            <person name="Spatafora J.W."/>
            <person name="Henrissat B."/>
            <person name="Nagy L.G."/>
            <person name="Aury J.M."/>
            <person name="Wincker P."/>
            <person name="Grigoriev I.V."/>
            <person name="Bonfante P."/>
            <person name="Martin F.M."/>
        </authorList>
    </citation>
    <scope>NUCLEOTIDE SEQUENCE [LARGE SCALE GENOMIC DNA]</scope>
    <source>
        <strain evidence="15 16">CCBAS932</strain>
    </source>
</reference>
<evidence type="ECO:0000259" key="12">
    <source>
        <dbReference type="Pfam" id="PF01179"/>
    </source>
</evidence>
<comment type="similarity">
    <text evidence="2 9">Belongs to the copper/topaquinone oxidase family.</text>
</comment>
<dbReference type="InterPro" id="IPR016182">
    <property type="entry name" value="Cu_amine_oxidase_N-reg"/>
</dbReference>